<evidence type="ECO:0000256" key="3">
    <source>
        <dbReference type="ARBA" id="ARBA00006171"/>
    </source>
</evidence>
<sequence>MNKQTDSLLFDLDGTLWDATETVARAWNSARRQVDFEVREIMQEDIRSVAGMQHDLIYNKFFPNLTDAQKKELMKVSGREEMQHLKKYGGELFSGMKETLQYLQRKYKLFIVSNCQDGYIEVFYDYHNLNYLFTDHECSGRTGNPKGENLKDVITRNNLHHPVYIGDTKGDYEASVVANVPFVFASYGFGQVPDYAHALTTPADLIKLF</sequence>
<proteinExistence type="inferred from homology"/>
<dbReference type="Gene3D" id="3.40.50.1000">
    <property type="entry name" value="HAD superfamily/HAD-like"/>
    <property type="match status" value="1"/>
</dbReference>
<keyword evidence="5" id="KW-0378">Hydrolase</keyword>
<reference evidence="5 6" key="1">
    <citation type="submission" date="2020-01" db="EMBL/GenBank/DDBJ databases">
        <authorList>
            <person name="Kim M.K."/>
        </authorList>
    </citation>
    <scope>NUCLEOTIDE SEQUENCE [LARGE SCALE GENOMIC DNA]</scope>
    <source>
        <strain evidence="5 6">BT213</strain>
    </source>
</reference>
<dbReference type="SUPFAM" id="SSF56784">
    <property type="entry name" value="HAD-like"/>
    <property type="match status" value="1"/>
</dbReference>
<protein>
    <recommendedName>
        <fullName evidence="4">phosphoglycolate phosphatase</fullName>
        <ecNumber evidence="4">3.1.3.18</ecNumber>
    </recommendedName>
</protein>
<dbReference type="PANTHER" id="PTHR43434:SF1">
    <property type="entry name" value="PHOSPHOGLYCOLATE PHOSPHATASE"/>
    <property type="match status" value="1"/>
</dbReference>
<dbReference type="InterPro" id="IPR006439">
    <property type="entry name" value="HAD-SF_hydro_IA"/>
</dbReference>
<dbReference type="Pfam" id="PF13419">
    <property type="entry name" value="HAD_2"/>
    <property type="match status" value="1"/>
</dbReference>
<comment type="caution">
    <text evidence="5">The sequence shown here is derived from an EMBL/GenBank/DDBJ whole genome shotgun (WGS) entry which is preliminary data.</text>
</comment>
<comment type="catalytic activity">
    <reaction evidence="1">
        <text>2-phosphoglycolate + H2O = glycolate + phosphate</text>
        <dbReference type="Rhea" id="RHEA:14369"/>
        <dbReference type="ChEBI" id="CHEBI:15377"/>
        <dbReference type="ChEBI" id="CHEBI:29805"/>
        <dbReference type="ChEBI" id="CHEBI:43474"/>
        <dbReference type="ChEBI" id="CHEBI:58033"/>
        <dbReference type="EC" id="3.1.3.18"/>
    </reaction>
</comment>
<dbReference type="InterPro" id="IPR036412">
    <property type="entry name" value="HAD-like_sf"/>
</dbReference>
<dbReference type="EMBL" id="JAAEAA010000014">
    <property type="protein sequence ID" value="NDK56621.1"/>
    <property type="molecule type" value="Genomic_DNA"/>
</dbReference>
<dbReference type="InterPro" id="IPR050155">
    <property type="entry name" value="HAD-like_hydrolase_sf"/>
</dbReference>
<dbReference type="InterPro" id="IPR041492">
    <property type="entry name" value="HAD_2"/>
</dbReference>
<dbReference type="AlphaFoldDB" id="A0A6B2H2L3"/>
<dbReference type="GO" id="GO:0008967">
    <property type="term" value="F:phosphoglycolate phosphatase activity"/>
    <property type="evidence" value="ECO:0007669"/>
    <property type="project" value="UniProtKB-EC"/>
</dbReference>
<dbReference type="RefSeq" id="WP_162346676.1">
    <property type="nucleotide sequence ID" value="NZ_JAAEAA010000014.1"/>
</dbReference>
<dbReference type="PANTHER" id="PTHR43434">
    <property type="entry name" value="PHOSPHOGLYCOLATE PHOSPHATASE"/>
    <property type="match status" value="1"/>
</dbReference>
<evidence type="ECO:0000256" key="2">
    <source>
        <dbReference type="ARBA" id="ARBA00004818"/>
    </source>
</evidence>
<evidence type="ECO:0000313" key="6">
    <source>
        <dbReference type="Proteomes" id="UP000478546"/>
    </source>
</evidence>
<dbReference type="EC" id="3.1.3.18" evidence="4"/>
<dbReference type="Gene3D" id="1.10.150.240">
    <property type="entry name" value="Putative phosphatase, domain 2"/>
    <property type="match status" value="1"/>
</dbReference>
<comment type="pathway">
    <text evidence="2">Organic acid metabolism; glycolate biosynthesis; glycolate from 2-phosphoglycolate: step 1/1.</text>
</comment>
<keyword evidence="6" id="KW-1185">Reference proteome</keyword>
<name>A0A6B2H2L3_9BACT</name>
<evidence type="ECO:0000256" key="1">
    <source>
        <dbReference type="ARBA" id="ARBA00000830"/>
    </source>
</evidence>
<evidence type="ECO:0000313" key="5">
    <source>
        <dbReference type="EMBL" id="NDK56621.1"/>
    </source>
</evidence>
<gene>
    <name evidence="5" type="ORF">GWO68_11885</name>
</gene>
<dbReference type="Proteomes" id="UP000478546">
    <property type="component" value="Unassembled WGS sequence"/>
</dbReference>
<dbReference type="InterPro" id="IPR023214">
    <property type="entry name" value="HAD_sf"/>
</dbReference>
<evidence type="ECO:0000256" key="4">
    <source>
        <dbReference type="ARBA" id="ARBA00013078"/>
    </source>
</evidence>
<accession>A0A6B2H2L3</accession>
<dbReference type="InterPro" id="IPR023198">
    <property type="entry name" value="PGP-like_dom2"/>
</dbReference>
<dbReference type="NCBIfam" id="TIGR01549">
    <property type="entry name" value="HAD-SF-IA-v1"/>
    <property type="match status" value="1"/>
</dbReference>
<comment type="similarity">
    <text evidence="3">Belongs to the HAD-like hydrolase superfamily. CbbY/CbbZ/Gph/YieH family.</text>
</comment>
<dbReference type="GO" id="GO:0006281">
    <property type="term" value="P:DNA repair"/>
    <property type="evidence" value="ECO:0007669"/>
    <property type="project" value="TreeGrafter"/>
</dbReference>
<organism evidence="5 6">
    <name type="scientific">Pontibacter fetidus</name>
    <dbReference type="NCBI Taxonomy" id="2700082"/>
    <lineage>
        <taxon>Bacteria</taxon>
        <taxon>Pseudomonadati</taxon>
        <taxon>Bacteroidota</taxon>
        <taxon>Cytophagia</taxon>
        <taxon>Cytophagales</taxon>
        <taxon>Hymenobacteraceae</taxon>
        <taxon>Pontibacter</taxon>
    </lineage>
</organism>